<keyword evidence="3" id="KW-1185">Reference proteome</keyword>
<gene>
    <name evidence="2" type="ORF">XA3_13020</name>
</gene>
<dbReference type="KEGG" id="xap:XA3_13020"/>
<accession>A0AAU9DK17</accession>
<protein>
    <recommendedName>
        <fullName evidence="4">Major facilitator superfamily (MFS) profile domain-containing protein</fullName>
    </recommendedName>
</protein>
<evidence type="ECO:0008006" key="4">
    <source>
        <dbReference type="Google" id="ProtNLM"/>
    </source>
</evidence>
<keyword evidence="1" id="KW-0472">Membrane</keyword>
<dbReference type="RefSeq" id="WP_317634689.1">
    <property type="nucleotide sequence ID" value="NZ_AP026802.1"/>
</dbReference>
<name>A0AAU9DK17_9LACO</name>
<dbReference type="EMBL" id="AP026802">
    <property type="protein sequence ID" value="BDR58861.1"/>
    <property type="molecule type" value="Genomic_DNA"/>
</dbReference>
<dbReference type="Proteomes" id="UP001321861">
    <property type="component" value="Chromosome"/>
</dbReference>
<evidence type="ECO:0000313" key="3">
    <source>
        <dbReference type="Proteomes" id="UP001321861"/>
    </source>
</evidence>
<keyword evidence="1" id="KW-0812">Transmembrane</keyword>
<sequence>MWGSIIIVAIVGAAIGIVWTRPKGRWWMIVGALIGAVIAGFIGYIQF</sequence>
<feature type="transmembrane region" description="Helical" evidence="1">
    <location>
        <begin position="26"/>
        <end position="45"/>
    </location>
</feature>
<reference evidence="2 3" key="1">
    <citation type="journal article" date="2023" name="Microbiol. Spectr.">
        <title>Symbiosis of Carpenter Bees with Uncharacterized Lactic Acid Bacteria Showing NAD Auxotrophy.</title>
        <authorList>
            <person name="Kawasaki S."/>
            <person name="Ozawa K."/>
            <person name="Mori T."/>
            <person name="Yamamoto A."/>
            <person name="Ito M."/>
            <person name="Ohkuma M."/>
            <person name="Sakamoto M."/>
            <person name="Matsutani M."/>
        </authorList>
    </citation>
    <scope>NUCLEOTIDE SEQUENCE [LARGE SCALE GENOMIC DNA]</scope>
    <source>
        <strain evidence="2 3">XA3</strain>
    </source>
</reference>
<evidence type="ECO:0000256" key="1">
    <source>
        <dbReference type="SAM" id="Phobius"/>
    </source>
</evidence>
<keyword evidence="1" id="KW-1133">Transmembrane helix</keyword>
<organism evidence="2 3">
    <name type="scientific">Xylocopilactobacillus apicola</name>
    <dbReference type="NCBI Taxonomy" id="2932184"/>
    <lineage>
        <taxon>Bacteria</taxon>
        <taxon>Bacillati</taxon>
        <taxon>Bacillota</taxon>
        <taxon>Bacilli</taxon>
        <taxon>Lactobacillales</taxon>
        <taxon>Lactobacillaceae</taxon>
        <taxon>Xylocopilactobacillus</taxon>
    </lineage>
</organism>
<proteinExistence type="predicted"/>
<dbReference type="AlphaFoldDB" id="A0AAU9DK17"/>
<evidence type="ECO:0000313" key="2">
    <source>
        <dbReference type="EMBL" id="BDR58861.1"/>
    </source>
</evidence>